<keyword evidence="1" id="KW-1133">Transmembrane helix</keyword>
<reference evidence="2" key="2">
    <citation type="submission" date="2025-09" db="UniProtKB">
        <authorList>
            <consortium name="Ensembl"/>
        </authorList>
    </citation>
    <scope>IDENTIFICATION</scope>
</reference>
<dbReference type="Ensembl" id="ENSACIT00000029323.1">
    <property type="protein sequence ID" value="ENSACIP00000028568.1"/>
    <property type="gene ID" value="ENSACIG00000022118.1"/>
</dbReference>
<feature type="transmembrane region" description="Helical" evidence="1">
    <location>
        <begin position="68"/>
        <end position="91"/>
    </location>
</feature>
<evidence type="ECO:0000313" key="2">
    <source>
        <dbReference type="Ensembl" id="ENSACIP00000028568.1"/>
    </source>
</evidence>
<keyword evidence="1" id="KW-0472">Membrane</keyword>
<keyword evidence="3" id="KW-1185">Reference proteome</keyword>
<reference evidence="2" key="1">
    <citation type="submission" date="2025-08" db="UniProtKB">
        <authorList>
            <consortium name="Ensembl"/>
        </authorList>
    </citation>
    <scope>IDENTIFICATION</scope>
</reference>
<organism evidence="2 3">
    <name type="scientific">Amphilophus citrinellus</name>
    <name type="common">Midas cichlid</name>
    <name type="synonym">Cichlasoma citrinellum</name>
    <dbReference type="NCBI Taxonomy" id="61819"/>
    <lineage>
        <taxon>Eukaryota</taxon>
        <taxon>Metazoa</taxon>
        <taxon>Chordata</taxon>
        <taxon>Craniata</taxon>
        <taxon>Vertebrata</taxon>
        <taxon>Euteleostomi</taxon>
        <taxon>Actinopterygii</taxon>
        <taxon>Neopterygii</taxon>
        <taxon>Teleostei</taxon>
        <taxon>Neoteleostei</taxon>
        <taxon>Acanthomorphata</taxon>
        <taxon>Ovalentaria</taxon>
        <taxon>Cichlomorphae</taxon>
        <taxon>Cichliformes</taxon>
        <taxon>Cichlidae</taxon>
        <taxon>New World cichlids</taxon>
        <taxon>Cichlasomatinae</taxon>
        <taxon>Heroini</taxon>
        <taxon>Amphilophus</taxon>
    </lineage>
</organism>
<accession>A0A3Q0T3K5</accession>
<dbReference type="Proteomes" id="UP000261340">
    <property type="component" value="Unplaced"/>
</dbReference>
<evidence type="ECO:0000256" key="1">
    <source>
        <dbReference type="SAM" id="Phobius"/>
    </source>
</evidence>
<proteinExistence type="predicted"/>
<protein>
    <submittedName>
        <fullName evidence="2">Uncharacterized protein</fullName>
    </submittedName>
</protein>
<evidence type="ECO:0000313" key="3">
    <source>
        <dbReference type="Proteomes" id="UP000261340"/>
    </source>
</evidence>
<keyword evidence="1" id="KW-0812">Transmembrane</keyword>
<dbReference type="AlphaFoldDB" id="A0A3Q0T3K5"/>
<sequence length="92" mass="10220">TFKFGHDRFGSVTQSAYLSSCSVFTSVLHTDAAVVWFGPYVFTQPGLTAVRAIVTNANLLIRAHEHEFSLFFVLLHLSPHVCSVCLLGWVFC</sequence>
<name>A0A3Q0T3K5_AMPCI</name>